<reference evidence="2 3" key="1">
    <citation type="submission" date="2023-07" db="EMBL/GenBank/DDBJ databases">
        <title>Sequencing the genomes of 1000 actinobacteria strains.</title>
        <authorList>
            <person name="Klenk H.-P."/>
        </authorList>
    </citation>
    <scope>NUCLEOTIDE SEQUENCE [LARGE SCALE GENOMIC DNA]</scope>
    <source>
        <strain evidence="2 3">DSM 44388</strain>
    </source>
</reference>
<dbReference type="Proteomes" id="UP001235712">
    <property type="component" value="Unassembled WGS sequence"/>
</dbReference>
<dbReference type="CDD" id="cd05289">
    <property type="entry name" value="MDR_like_2"/>
    <property type="match status" value="1"/>
</dbReference>
<name>A0ABT9PB30_9ACTN</name>
<dbReference type="InterPro" id="IPR013154">
    <property type="entry name" value="ADH-like_N"/>
</dbReference>
<dbReference type="InterPro" id="IPR036291">
    <property type="entry name" value="NAD(P)-bd_dom_sf"/>
</dbReference>
<dbReference type="SUPFAM" id="SSF51735">
    <property type="entry name" value="NAD(P)-binding Rossmann-fold domains"/>
    <property type="match status" value="1"/>
</dbReference>
<feature type="domain" description="Enoyl reductase (ER)" evidence="1">
    <location>
        <begin position="10"/>
        <end position="266"/>
    </location>
</feature>
<dbReference type="EMBL" id="JAUSQZ010000001">
    <property type="protein sequence ID" value="MDP9829697.1"/>
    <property type="molecule type" value="Genomic_DNA"/>
</dbReference>
<dbReference type="PANTHER" id="PTHR43482:SF1">
    <property type="entry name" value="PROTEIN AST1-RELATED"/>
    <property type="match status" value="1"/>
</dbReference>
<comment type="caution">
    <text evidence="2">The sequence shown here is derived from an EMBL/GenBank/DDBJ whole genome shotgun (WGS) entry which is preliminary data.</text>
</comment>
<evidence type="ECO:0000313" key="3">
    <source>
        <dbReference type="Proteomes" id="UP001235712"/>
    </source>
</evidence>
<protein>
    <submittedName>
        <fullName evidence="2">NADPH:quinone reductase-like Zn-dependent oxidoreductase</fullName>
    </submittedName>
</protein>
<dbReference type="InterPro" id="IPR052585">
    <property type="entry name" value="Lipid_raft_assoc_Zn_ADH"/>
</dbReference>
<proteinExistence type="predicted"/>
<dbReference type="Pfam" id="PF08240">
    <property type="entry name" value="ADH_N"/>
    <property type="match status" value="1"/>
</dbReference>
<sequence>MRAVRFHEFGGPEVLRLEEVEIPVPGPGEVRLRVAATSFTALDARIRAGHTALPVQLPHTPGVDVAGMVDALGDGVDSVAVGDRVVGLLPLSAPGAAAEFVIAPADVLTGAPRNRPLSDMAALPFAGLSAWQAVFGHGHGRPRAGQRVLIHGADGAAGGYAVQLAKELRAHVIATATPGGAGRVRAGGADEVLVLPLDDAGGTGSETVHAVLDLAPTTPHMTDAPGPLGRHLTDVSGLFECSLAPRNDSDQLADLVARVCTGELIIDVARRVPLTDLPAVHTRHAAGCVPGTTVVLVSPA</sequence>
<evidence type="ECO:0000313" key="2">
    <source>
        <dbReference type="EMBL" id="MDP9829697.1"/>
    </source>
</evidence>
<dbReference type="Gene3D" id="3.90.180.10">
    <property type="entry name" value="Medium-chain alcohol dehydrogenases, catalytic domain"/>
    <property type="match status" value="1"/>
</dbReference>
<organism evidence="2 3">
    <name type="scientific">Kineosporia succinea</name>
    <dbReference type="NCBI Taxonomy" id="84632"/>
    <lineage>
        <taxon>Bacteria</taxon>
        <taxon>Bacillati</taxon>
        <taxon>Actinomycetota</taxon>
        <taxon>Actinomycetes</taxon>
        <taxon>Kineosporiales</taxon>
        <taxon>Kineosporiaceae</taxon>
        <taxon>Kineosporia</taxon>
    </lineage>
</organism>
<accession>A0ABT9PB30</accession>
<dbReference type="SUPFAM" id="SSF50129">
    <property type="entry name" value="GroES-like"/>
    <property type="match status" value="1"/>
</dbReference>
<dbReference type="SMART" id="SM00829">
    <property type="entry name" value="PKS_ER"/>
    <property type="match status" value="1"/>
</dbReference>
<keyword evidence="3" id="KW-1185">Reference proteome</keyword>
<dbReference type="Gene3D" id="3.40.50.720">
    <property type="entry name" value="NAD(P)-binding Rossmann-like Domain"/>
    <property type="match status" value="1"/>
</dbReference>
<gene>
    <name evidence="2" type="ORF">J2S57_005446</name>
</gene>
<dbReference type="PANTHER" id="PTHR43482">
    <property type="entry name" value="PROTEIN AST1-RELATED"/>
    <property type="match status" value="1"/>
</dbReference>
<dbReference type="RefSeq" id="WP_307248114.1">
    <property type="nucleotide sequence ID" value="NZ_JAUSQZ010000001.1"/>
</dbReference>
<evidence type="ECO:0000259" key="1">
    <source>
        <dbReference type="SMART" id="SM00829"/>
    </source>
</evidence>
<dbReference type="InterPro" id="IPR020843">
    <property type="entry name" value="ER"/>
</dbReference>
<dbReference type="InterPro" id="IPR011032">
    <property type="entry name" value="GroES-like_sf"/>
</dbReference>